<evidence type="ECO:0008006" key="4">
    <source>
        <dbReference type="Google" id="ProtNLM"/>
    </source>
</evidence>
<keyword evidence="1" id="KW-1133">Transmembrane helix</keyword>
<proteinExistence type="predicted"/>
<dbReference type="RefSeq" id="WP_281042953.1">
    <property type="nucleotide sequence ID" value="NZ_JARYGZ010000001.1"/>
</dbReference>
<accession>A0ABT6MYN0</accession>
<dbReference type="Proteomes" id="UP001160625">
    <property type="component" value="Unassembled WGS sequence"/>
</dbReference>
<dbReference type="EMBL" id="JARYGZ010000001">
    <property type="protein sequence ID" value="MDH7637608.1"/>
    <property type="molecule type" value="Genomic_DNA"/>
</dbReference>
<protein>
    <recommendedName>
        <fullName evidence="4">Pilus assembly protein</fullName>
    </recommendedName>
</protein>
<organism evidence="2 3">
    <name type="scientific">Sphingomonas oryzagri</name>
    <dbReference type="NCBI Taxonomy" id="3042314"/>
    <lineage>
        <taxon>Bacteria</taxon>
        <taxon>Pseudomonadati</taxon>
        <taxon>Pseudomonadota</taxon>
        <taxon>Alphaproteobacteria</taxon>
        <taxon>Sphingomonadales</taxon>
        <taxon>Sphingomonadaceae</taxon>
        <taxon>Sphingomonas</taxon>
    </lineage>
</organism>
<evidence type="ECO:0000313" key="3">
    <source>
        <dbReference type="Proteomes" id="UP001160625"/>
    </source>
</evidence>
<reference evidence="2" key="1">
    <citation type="submission" date="2023-04" db="EMBL/GenBank/DDBJ databases">
        <title>Sphingomonas sp. MAHUQ-71 isolated from rice field.</title>
        <authorList>
            <person name="Huq M.A."/>
        </authorList>
    </citation>
    <scope>NUCLEOTIDE SEQUENCE</scope>
    <source>
        <strain evidence="2">MAHUQ-71</strain>
    </source>
</reference>
<evidence type="ECO:0000256" key="1">
    <source>
        <dbReference type="SAM" id="Phobius"/>
    </source>
</evidence>
<name>A0ABT6MYN0_9SPHN</name>
<feature type="transmembrane region" description="Helical" evidence="1">
    <location>
        <begin position="25"/>
        <end position="48"/>
    </location>
</feature>
<keyword evidence="1" id="KW-0812">Transmembrane</keyword>
<keyword evidence="1" id="KW-0472">Membrane</keyword>
<evidence type="ECO:0000313" key="2">
    <source>
        <dbReference type="EMBL" id="MDH7637608.1"/>
    </source>
</evidence>
<gene>
    <name evidence="2" type="ORF">QGN17_02580</name>
</gene>
<keyword evidence="3" id="KW-1185">Reference proteome</keyword>
<comment type="caution">
    <text evidence="2">The sequence shown here is derived from an EMBL/GenBank/DDBJ whole genome shotgun (WGS) entry which is preliminary data.</text>
</comment>
<sequence length="233" mass="24961">MPAHRILAGPAGRIRRLGAKLRRDSGGLALIEFALAAPLIVVTGLYGIELANLALVNMRISQYTMDLADNAARMGDEAGLSTYTIDEANINDAMQGVRLEGASLGLTTYGRITLSSLEGTGGKQLLHWQRCIGQMKATDYQSNYGTASGTSGTYIANTGMGDTNYKVVAPDGSGVMFVEINYLYQPLFGNFFVTPKKIHYVSSYIVRDDARSYASGVTNTNGQTISSCSSYLA</sequence>